<feature type="region of interest" description="Disordered" evidence="1">
    <location>
        <begin position="1"/>
        <end position="72"/>
    </location>
</feature>
<gene>
    <name evidence="2" type="primary">ORF9525</name>
</gene>
<dbReference type="AlphaFoldDB" id="A0A0B6Y1I9"/>
<protein>
    <submittedName>
        <fullName evidence="2">Uncharacterized protein</fullName>
    </submittedName>
</protein>
<organism evidence="2">
    <name type="scientific">Arion vulgaris</name>
    <dbReference type="NCBI Taxonomy" id="1028688"/>
    <lineage>
        <taxon>Eukaryota</taxon>
        <taxon>Metazoa</taxon>
        <taxon>Spiralia</taxon>
        <taxon>Lophotrochozoa</taxon>
        <taxon>Mollusca</taxon>
        <taxon>Gastropoda</taxon>
        <taxon>Heterobranchia</taxon>
        <taxon>Euthyneura</taxon>
        <taxon>Panpulmonata</taxon>
        <taxon>Eupulmonata</taxon>
        <taxon>Stylommatophora</taxon>
        <taxon>Helicina</taxon>
        <taxon>Arionoidea</taxon>
        <taxon>Arionidae</taxon>
        <taxon>Arion</taxon>
    </lineage>
</organism>
<feature type="non-terminal residue" evidence="2">
    <location>
        <position position="1"/>
    </location>
</feature>
<name>A0A0B6Y1I9_9EUPU</name>
<evidence type="ECO:0000313" key="2">
    <source>
        <dbReference type="EMBL" id="CEK49989.1"/>
    </source>
</evidence>
<reference evidence="2" key="1">
    <citation type="submission" date="2014-12" db="EMBL/GenBank/DDBJ databases">
        <title>Insight into the proteome of Arion vulgaris.</title>
        <authorList>
            <person name="Aradska J."/>
            <person name="Bulat T."/>
            <person name="Smidak R."/>
            <person name="Sarate P."/>
            <person name="Gangsoo J."/>
            <person name="Sialana F."/>
            <person name="Bilban M."/>
            <person name="Lubec G."/>
        </authorList>
    </citation>
    <scope>NUCLEOTIDE SEQUENCE</scope>
    <source>
        <tissue evidence="2">Skin</tissue>
    </source>
</reference>
<dbReference type="EMBL" id="HACG01003124">
    <property type="protein sequence ID" value="CEK49989.1"/>
    <property type="molecule type" value="Transcribed_RNA"/>
</dbReference>
<accession>A0A0B6Y1I9</accession>
<feature type="non-terminal residue" evidence="2">
    <location>
        <position position="72"/>
    </location>
</feature>
<feature type="compositionally biased region" description="Low complexity" evidence="1">
    <location>
        <begin position="1"/>
        <end position="17"/>
    </location>
</feature>
<evidence type="ECO:0000256" key="1">
    <source>
        <dbReference type="SAM" id="MobiDB-lite"/>
    </source>
</evidence>
<proteinExistence type="predicted"/>
<sequence length="72" mass="7911">EDNHSNNSNSNNSQISESPKHGLPHRISIVQFANDPPEIIPHDTDYNFNTHGGAESPMHSIMDTSFPPPPPP</sequence>